<feature type="domain" description="CHASE2" evidence="2">
    <location>
        <begin position="28"/>
        <end position="378"/>
    </location>
</feature>
<dbReference type="InterPro" id="IPR007890">
    <property type="entry name" value="CHASE2"/>
</dbReference>
<reference evidence="4" key="2">
    <citation type="submission" date="2014-11" db="EMBL/GenBank/DDBJ databases">
        <title>Draft genome sequence of Hydrogenophaga intermedia S1.</title>
        <authorList>
            <person name="Gan H.M."/>
            <person name="Chew T.H."/>
            <person name="Stolz A."/>
        </authorList>
    </citation>
    <scope>NUCLEOTIDE SEQUENCE [LARGE SCALE GENOMIC DNA]</scope>
    <source>
        <strain evidence="4">S1</strain>
    </source>
</reference>
<evidence type="ECO:0000313" key="4">
    <source>
        <dbReference type="Proteomes" id="UP000028878"/>
    </source>
</evidence>
<dbReference type="AlphaFoldDB" id="A0A1L1PLE3"/>
<dbReference type="EMBL" id="CCAE010000047">
    <property type="protein sequence ID" value="CDN89594.1"/>
    <property type="molecule type" value="Genomic_DNA"/>
</dbReference>
<reference evidence="4" key="1">
    <citation type="submission" date="2014-02" db="EMBL/GenBank/DDBJ databases">
        <authorList>
            <person name="Gan H."/>
        </authorList>
    </citation>
    <scope>NUCLEOTIDE SEQUENCE [LARGE SCALE GENOMIC DNA]</scope>
    <source>
        <strain evidence="4">S1</strain>
    </source>
</reference>
<sequence length="574" mass="63472">MPLVVLCTIVAGLGLAWLSNFFDSDEILKRLAARSFAPLLTQDYGTQGQARIAVVTIDDGDLDEYGLTWPVPLDFHQRLIGRIAAHQPRAVFLDVVFLDDRPQPQVERLREAVCAAAANGVPFYYATYQRVDLSSNVELMLSTARTPTGERCAQPVRAPVEVDRLDQHQWVYPLNPASGPAAHDRARRAPSVALTLHCLHDPQNCPRDTSEPMALLWPTAAAASNLEIMVRPRMDGKGYDPICRGEWHWSEAVPFNGLARRVWHWVWAQEYQKPAPLCPYNQVVPASAFKGIGFTAEELDHALRERFVLIGVDLIAINDHVLSPVHGRLPGVHAHAVALDNLITLNGRYMGGGGFEWPWDGWTWTGWQKATLFSLASLCLVAGALVPYKCWQRGRLKAARTAHAASRKSAPFQSWERFADLARRHAGTRGKALRWLVLGALLVWLLAYLCSAAGGPGRLLILLPLTLALWMLLSGQPVFGRHDVHRLALGLRVTEVLVYALVTLAIVCLGFGVFRQGPLVVVEYVGLTALAGVLGWGETVARHAHAFWRALSDGDPVEAWNRHAAEEADKRIDP</sequence>
<feature type="transmembrane region" description="Helical" evidence="1">
    <location>
        <begin position="432"/>
        <end position="449"/>
    </location>
</feature>
<dbReference type="SMART" id="SM01080">
    <property type="entry name" value="CHASE2"/>
    <property type="match status" value="1"/>
</dbReference>
<evidence type="ECO:0000259" key="2">
    <source>
        <dbReference type="SMART" id="SM01080"/>
    </source>
</evidence>
<gene>
    <name evidence="3" type="ORF">BN948_04033</name>
</gene>
<proteinExistence type="predicted"/>
<feature type="transmembrane region" description="Helical" evidence="1">
    <location>
        <begin position="455"/>
        <end position="475"/>
    </location>
</feature>
<keyword evidence="4" id="KW-1185">Reference proteome</keyword>
<keyword evidence="1" id="KW-0472">Membrane</keyword>
<dbReference type="Proteomes" id="UP000028878">
    <property type="component" value="Unassembled WGS sequence"/>
</dbReference>
<protein>
    <submittedName>
        <fullName evidence="3">Putative Chase2 sensor protein</fullName>
    </submittedName>
</protein>
<name>A0A1L1PLE3_HYDIT</name>
<evidence type="ECO:0000313" key="3">
    <source>
        <dbReference type="EMBL" id="CDN89594.1"/>
    </source>
</evidence>
<keyword evidence="1" id="KW-0812">Transmembrane</keyword>
<dbReference type="Pfam" id="PF05226">
    <property type="entry name" value="CHASE2"/>
    <property type="match status" value="1"/>
</dbReference>
<accession>A0A1L1PLE3</accession>
<keyword evidence="1" id="KW-1133">Transmembrane helix</keyword>
<feature type="transmembrane region" description="Helical" evidence="1">
    <location>
        <begin position="520"/>
        <end position="541"/>
    </location>
</feature>
<feature type="transmembrane region" description="Helical" evidence="1">
    <location>
        <begin position="372"/>
        <end position="391"/>
    </location>
</feature>
<evidence type="ECO:0000256" key="1">
    <source>
        <dbReference type="SAM" id="Phobius"/>
    </source>
</evidence>
<feature type="transmembrane region" description="Helical" evidence="1">
    <location>
        <begin position="496"/>
        <end position="514"/>
    </location>
</feature>
<organism evidence="3 4">
    <name type="scientific">Hydrogenophaga intermedia</name>
    <dbReference type="NCBI Taxonomy" id="65786"/>
    <lineage>
        <taxon>Bacteria</taxon>
        <taxon>Pseudomonadati</taxon>
        <taxon>Pseudomonadota</taxon>
        <taxon>Betaproteobacteria</taxon>
        <taxon>Burkholderiales</taxon>
        <taxon>Comamonadaceae</taxon>
        <taxon>Hydrogenophaga</taxon>
    </lineage>
</organism>